<dbReference type="SUPFAM" id="SSF46785">
    <property type="entry name" value="Winged helix' DNA-binding domain"/>
    <property type="match status" value="1"/>
</dbReference>
<keyword evidence="4" id="KW-0804">Transcription</keyword>
<dbReference type="InterPro" id="IPR000847">
    <property type="entry name" value="LysR_HTH_N"/>
</dbReference>
<organism evidence="6 7">
    <name type="scientific">Oceanimonas smirnovii</name>
    <dbReference type="NCBI Taxonomy" id="264574"/>
    <lineage>
        <taxon>Bacteria</taxon>
        <taxon>Pseudomonadati</taxon>
        <taxon>Pseudomonadota</taxon>
        <taxon>Gammaproteobacteria</taxon>
        <taxon>Aeromonadales</taxon>
        <taxon>Aeromonadaceae</taxon>
        <taxon>Oceanimonas</taxon>
    </lineage>
</organism>
<dbReference type="CDD" id="cd05466">
    <property type="entry name" value="PBP2_LTTR_substrate"/>
    <property type="match status" value="1"/>
</dbReference>
<dbReference type="InterPro" id="IPR005119">
    <property type="entry name" value="LysR_subst-bd"/>
</dbReference>
<dbReference type="Gene3D" id="3.40.190.290">
    <property type="match status" value="1"/>
</dbReference>
<dbReference type="EMBL" id="JBGFTR010000001">
    <property type="protein sequence ID" value="MFH7563926.1"/>
    <property type="molecule type" value="Genomic_DNA"/>
</dbReference>
<dbReference type="Proteomes" id="UP001610706">
    <property type="component" value="Unassembled WGS sequence"/>
</dbReference>
<dbReference type="Pfam" id="PF03466">
    <property type="entry name" value="LysR_substrate"/>
    <property type="match status" value="1"/>
</dbReference>
<proteinExistence type="inferred from homology"/>
<dbReference type="PANTHER" id="PTHR30126">
    <property type="entry name" value="HTH-TYPE TRANSCRIPTIONAL REGULATOR"/>
    <property type="match status" value="1"/>
</dbReference>
<accession>A0ABW7NXP3</accession>
<dbReference type="RefSeq" id="WP_317075516.1">
    <property type="nucleotide sequence ID" value="NZ_CP166302.1"/>
</dbReference>
<evidence type="ECO:0000259" key="5">
    <source>
        <dbReference type="PROSITE" id="PS50931"/>
    </source>
</evidence>
<dbReference type="Pfam" id="PF00126">
    <property type="entry name" value="HTH_1"/>
    <property type="match status" value="1"/>
</dbReference>
<dbReference type="PANTHER" id="PTHR30126:SF91">
    <property type="entry name" value="LYSR FAMILY TRANSCRIPTIONAL REGULATOR"/>
    <property type="match status" value="1"/>
</dbReference>
<protein>
    <submittedName>
        <fullName evidence="6">LysR family transcriptional regulator</fullName>
    </submittedName>
</protein>
<reference evidence="6 7" key="1">
    <citation type="submission" date="2024-08" db="EMBL/GenBank/DDBJ databases">
        <title>Oceanimonas smirnovii Genome sequencing and assembly.</title>
        <authorList>
            <person name="Tang B."/>
        </authorList>
    </citation>
    <scope>NUCLEOTIDE SEQUENCE [LARGE SCALE GENOMIC DNA]</scope>
    <source>
        <strain evidence="6 7">OS2020-119</strain>
    </source>
</reference>
<gene>
    <name evidence="6" type="ORF">AB9R89_01105</name>
</gene>
<dbReference type="SUPFAM" id="SSF53850">
    <property type="entry name" value="Periplasmic binding protein-like II"/>
    <property type="match status" value="1"/>
</dbReference>
<comment type="similarity">
    <text evidence="1">Belongs to the LysR transcriptional regulatory family.</text>
</comment>
<dbReference type="PROSITE" id="PS50931">
    <property type="entry name" value="HTH_LYSR"/>
    <property type="match status" value="1"/>
</dbReference>
<evidence type="ECO:0000313" key="7">
    <source>
        <dbReference type="Proteomes" id="UP001610706"/>
    </source>
</evidence>
<evidence type="ECO:0000313" key="6">
    <source>
        <dbReference type="EMBL" id="MFH7563926.1"/>
    </source>
</evidence>
<feature type="domain" description="HTH lysR-type" evidence="5">
    <location>
        <begin position="3"/>
        <end position="60"/>
    </location>
</feature>
<keyword evidence="3" id="KW-0238">DNA-binding</keyword>
<dbReference type="Gene3D" id="1.10.10.10">
    <property type="entry name" value="Winged helix-like DNA-binding domain superfamily/Winged helix DNA-binding domain"/>
    <property type="match status" value="1"/>
</dbReference>
<keyword evidence="2" id="KW-0805">Transcription regulation</keyword>
<evidence type="ECO:0000256" key="1">
    <source>
        <dbReference type="ARBA" id="ARBA00009437"/>
    </source>
</evidence>
<dbReference type="InterPro" id="IPR036388">
    <property type="entry name" value="WH-like_DNA-bd_sf"/>
</dbReference>
<name>A0ABW7NXP3_9GAMM</name>
<evidence type="ECO:0000256" key="4">
    <source>
        <dbReference type="ARBA" id="ARBA00023163"/>
    </source>
</evidence>
<evidence type="ECO:0000256" key="3">
    <source>
        <dbReference type="ARBA" id="ARBA00023125"/>
    </source>
</evidence>
<comment type="caution">
    <text evidence="6">The sequence shown here is derived from an EMBL/GenBank/DDBJ whole genome shotgun (WGS) entry which is preliminary data.</text>
</comment>
<sequence>MQWNLEQLRQFVATAEHGSISAAARHLGKAQSAVSTALGLLEADLGVVLFDRSKHRATLTDAGQIMLLEARELLRQAQALNQRALALATRNDGKLALALDEVLPRTAIRTLARDIACHFPELELTLLNGTATEVADYVDQERADLGFHFNREPLRERFDERHIGALNQGLFVSEGHDLLQKKQVSRTDLARYRQLVMHSEDIEENVYSPRVWRVDNFHTIAEMVADGLGWAVLPAHIAAYGSHNTPLCQVYCPFLDLPQLSVRMLWCQGSSPGVTAHWVEKRFMALLQQ</sequence>
<dbReference type="InterPro" id="IPR036390">
    <property type="entry name" value="WH_DNA-bd_sf"/>
</dbReference>
<evidence type="ECO:0000256" key="2">
    <source>
        <dbReference type="ARBA" id="ARBA00023015"/>
    </source>
</evidence>
<dbReference type="PRINTS" id="PR00039">
    <property type="entry name" value="HTHLYSR"/>
</dbReference>
<keyword evidence="7" id="KW-1185">Reference proteome</keyword>